<sequence>MPCEFVQCGGFWRHFSCVQWAKKGTLDELNLAEGWPHHWRAIDRDIPSQVARSALLGSVFPGVGDDIANHQQPQNHWTQEPMPGKIHHTGFIMLDAGMVADASEELIKNE</sequence>
<keyword evidence="2" id="KW-1185">Reference proteome</keyword>
<name>A0A5C6DQR9_9BACT</name>
<reference evidence="1 2" key="1">
    <citation type="submission" date="2019-02" db="EMBL/GenBank/DDBJ databases">
        <title>Deep-cultivation of Planctomycetes and their phenomic and genomic characterization uncovers novel biology.</title>
        <authorList>
            <person name="Wiegand S."/>
            <person name="Jogler M."/>
            <person name="Boedeker C."/>
            <person name="Pinto D."/>
            <person name="Vollmers J."/>
            <person name="Rivas-Marin E."/>
            <person name="Kohn T."/>
            <person name="Peeters S.H."/>
            <person name="Heuer A."/>
            <person name="Rast P."/>
            <person name="Oberbeckmann S."/>
            <person name="Bunk B."/>
            <person name="Jeske O."/>
            <person name="Meyerdierks A."/>
            <person name="Storesund J.E."/>
            <person name="Kallscheuer N."/>
            <person name="Luecker S."/>
            <person name="Lage O.M."/>
            <person name="Pohl T."/>
            <person name="Merkel B.J."/>
            <person name="Hornburger P."/>
            <person name="Mueller R.-W."/>
            <person name="Bruemmer F."/>
            <person name="Labrenz M."/>
            <person name="Spormann A.M."/>
            <person name="Op Den Camp H."/>
            <person name="Overmann J."/>
            <person name="Amann R."/>
            <person name="Jetten M.S.M."/>
            <person name="Mascher T."/>
            <person name="Medema M.H."/>
            <person name="Devos D.P."/>
            <person name="Kaster A.-K."/>
            <person name="Ovreas L."/>
            <person name="Rohde M."/>
            <person name="Galperin M.Y."/>
            <person name="Jogler C."/>
        </authorList>
    </citation>
    <scope>NUCLEOTIDE SEQUENCE [LARGE SCALE GENOMIC DNA]</scope>
    <source>
        <strain evidence="1 2">Poly41</strain>
    </source>
</reference>
<gene>
    <name evidence="1" type="ORF">Poly41_30010</name>
</gene>
<proteinExistence type="predicted"/>
<protein>
    <submittedName>
        <fullName evidence="1">Uncharacterized protein</fullName>
    </submittedName>
</protein>
<dbReference type="Proteomes" id="UP000319143">
    <property type="component" value="Unassembled WGS sequence"/>
</dbReference>
<comment type="caution">
    <text evidence="1">The sequence shown here is derived from an EMBL/GenBank/DDBJ whole genome shotgun (WGS) entry which is preliminary data.</text>
</comment>
<evidence type="ECO:0000313" key="2">
    <source>
        <dbReference type="Proteomes" id="UP000319143"/>
    </source>
</evidence>
<dbReference type="AlphaFoldDB" id="A0A5C6DQR9"/>
<dbReference type="EMBL" id="SJPV01000004">
    <property type="protein sequence ID" value="TWU38524.1"/>
    <property type="molecule type" value="Genomic_DNA"/>
</dbReference>
<evidence type="ECO:0000313" key="1">
    <source>
        <dbReference type="EMBL" id="TWU38524.1"/>
    </source>
</evidence>
<accession>A0A5C6DQR9</accession>
<organism evidence="1 2">
    <name type="scientific">Novipirellula artificiosorum</name>
    <dbReference type="NCBI Taxonomy" id="2528016"/>
    <lineage>
        <taxon>Bacteria</taxon>
        <taxon>Pseudomonadati</taxon>
        <taxon>Planctomycetota</taxon>
        <taxon>Planctomycetia</taxon>
        <taxon>Pirellulales</taxon>
        <taxon>Pirellulaceae</taxon>
        <taxon>Novipirellula</taxon>
    </lineage>
</organism>